<sequence length="290" mass="32700">MDLLIVGNNEWVNQNLICSLLDMGCGEIKLGLHSNDKNKYSKFGSKIKMVEFDYKKPETFKSALQNVNKIFMSCDPADLHANETIQPFLQTIKHGGQSSQIQKLIYLSTLATEEGLPTIKCEEQISLLGMKYIILRPTCFLDNFATHMKESIKRGELYSSCGNGRTAWVASEDVSKCAAILLTNDEKFKLYQHKIVPMTNSKTLSLQDIIDIFNEQLHKKIHITEVTAKQFDDNMVKIGQPKDSSKFVTLVNVAIEKGHLDQVDVALEDIIGHKPLSADQYISSNLSIWK</sequence>
<dbReference type="RefSeq" id="XP_003294271.1">
    <property type="nucleotide sequence ID" value="XM_003294223.1"/>
</dbReference>
<dbReference type="KEGG" id="dpp:DICPUDRAFT_93186"/>
<evidence type="ECO:0000313" key="2">
    <source>
        <dbReference type="Proteomes" id="UP000001064"/>
    </source>
</evidence>
<keyword evidence="2" id="KW-1185">Reference proteome</keyword>
<dbReference type="AlphaFoldDB" id="F1A3M7"/>
<dbReference type="PANTHER" id="PTHR43162:SF1">
    <property type="entry name" value="PRESTALK A DIFFERENTIATION PROTEIN A"/>
    <property type="match status" value="1"/>
</dbReference>
<dbReference type="GeneID" id="10506350"/>
<dbReference type="EMBL" id="GL871467">
    <property type="protein sequence ID" value="EGC29200.1"/>
    <property type="molecule type" value="Genomic_DNA"/>
</dbReference>
<accession>F1A3M7</accession>
<gene>
    <name evidence="1" type="ORF">DICPUDRAFT_93186</name>
</gene>
<evidence type="ECO:0008006" key="3">
    <source>
        <dbReference type="Google" id="ProtNLM"/>
    </source>
</evidence>
<dbReference type="Proteomes" id="UP000001064">
    <property type="component" value="Unassembled WGS sequence"/>
</dbReference>
<proteinExistence type="predicted"/>
<reference evidence="2" key="1">
    <citation type="journal article" date="2011" name="Genome Biol.">
        <title>Comparative genomics of the social amoebae Dictyostelium discoideum and Dictyostelium purpureum.</title>
        <authorList>
            <consortium name="US DOE Joint Genome Institute (JGI-PGF)"/>
            <person name="Sucgang R."/>
            <person name="Kuo A."/>
            <person name="Tian X."/>
            <person name="Salerno W."/>
            <person name="Parikh A."/>
            <person name="Feasley C.L."/>
            <person name="Dalin E."/>
            <person name="Tu H."/>
            <person name="Huang E."/>
            <person name="Barry K."/>
            <person name="Lindquist E."/>
            <person name="Shapiro H."/>
            <person name="Bruce D."/>
            <person name="Schmutz J."/>
            <person name="Salamov A."/>
            <person name="Fey P."/>
            <person name="Gaudet P."/>
            <person name="Anjard C."/>
            <person name="Babu M.M."/>
            <person name="Basu S."/>
            <person name="Bushmanova Y."/>
            <person name="van der Wel H."/>
            <person name="Katoh-Kurasawa M."/>
            <person name="Dinh C."/>
            <person name="Coutinho P.M."/>
            <person name="Saito T."/>
            <person name="Elias M."/>
            <person name="Schaap P."/>
            <person name="Kay R.R."/>
            <person name="Henrissat B."/>
            <person name="Eichinger L."/>
            <person name="Rivero F."/>
            <person name="Putnam N.H."/>
            <person name="West C.M."/>
            <person name="Loomis W.F."/>
            <person name="Chisholm R.L."/>
            <person name="Shaulsky G."/>
            <person name="Strassmann J.E."/>
            <person name="Queller D.C."/>
            <person name="Kuspa A."/>
            <person name="Grigoriev I.V."/>
        </authorList>
    </citation>
    <scope>NUCLEOTIDE SEQUENCE [LARGE SCALE GENOMIC DNA]</scope>
    <source>
        <strain evidence="2">QSDP1</strain>
    </source>
</reference>
<protein>
    <recommendedName>
        <fullName evidence="3">NAD(P)-binding domain-containing protein</fullName>
    </recommendedName>
</protein>
<evidence type="ECO:0000313" key="1">
    <source>
        <dbReference type="EMBL" id="EGC29200.1"/>
    </source>
</evidence>
<dbReference type="PANTHER" id="PTHR43162">
    <property type="match status" value="1"/>
</dbReference>
<dbReference type="OrthoDB" id="419598at2759"/>
<name>F1A3M7_DICPU</name>
<dbReference type="Gene3D" id="3.90.25.10">
    <property type="entry name" value="UDP-galactose 4-epimerase, domain 1"/>
    <property type="match status" value="1"/>
</dbReference>
<organism evidence="1 2">
    <name type="scientific">Dictyostelium purpureum</name>
    <name type="common">Slime mold</name>
    <dbReference type="NCBI Taxonomy" id="5786"/>
    <lineage>
        <taxon>Eukaryota</taxon>
        <taxon>Amoebozoa</taxon>
        <taxon>Evosea</taxon>
        <taxon>Eumycetozoa</taxon>
        <taxon>Dictyostelia</taxon>
        <taxon>Dictyosteliales</taxon>
        <taxon>Dictyosteliaceae</taxon>
        <taxon>Dictyostelium</taxon>
    </lineage>
</organism>
<dbReference type="InParanoid" id="F1A3M7"/>
<dbReference type="InterPro" id="IPR051604">
    <property type="entry name" value="Ergot_Alk_Oxidoreductase"/>
</dbReference>
<dbReference type="VEuPathDB" id="AmoebaDB:DICPUDRAFT_93186"/>
<dbReference type="Gene3D" id="3.40.50.720">
    <property type="entry name" value="NAD(P)-binding Rossmann-like Domain"/>
    <property type="match status" value="1"/>
</dbReference>
<dbReference type="InterPro" id="IPR036291">
    <property type="entry name" value="NAD(P)-bd_dom_sf"/>
</dbReference>
<dbReference type="SUPFAM" id="SSF51735">
    <property type="entry name" value="NAD(P)-binding Rossmann-fold domains"/>
    <property type="match status" value="1"/>
</dbReference>